<protein>
    <submittedName>
        <fullName evidence="10">Rhomboid family intramembrane serine protease</fullName>
        <ecNumber evidence="10">3.4.21.105</ecNumber>
    </submittedName>
</protein>
<dbReference type="EMBL" id="JBHSDI010000013">
    <property type="protein sequence ID" value="MFC4259479.1"/>
    <property type="molecule type" value="Genomic_DNA"/>
</dbReference>
<feature type="transmembrane region" description="Helical" evidence="7">
    <location>
        <begin position="322"/>
        <end position="339"/>
    </location>
</feature>
<dbReference type="InterPro" id="IPR050925">
    <property type="entry name" value="Rhomboid_protease_S54"/>
</dbReference>
<reference evidence="11" key="1">
    <citation type="journal article" date="2019" name="Int. J. Syst. Evol. Microbiol.">
        <title>The Global Catalogue of Microorganisms (GCM) 10K type strain sequencing project: providing services to taxonomists for standard genome sequencing and annotation.</title>
        <authorList>
            <consortium name="The Broad Institute Genomics Platform"/>
            <consortium name="The Broad Institute Genome Sequencing Center for Infectious Disease"/>
            <person name="Wu L."/>
            <person name="Ma J."/>
        </authorList>
    </citation>
    <scope>NUCLEOTIDE SEQUENCE [LARGE SCALE GENOMIC DNA]</scope>
    <source>
        <strain evidence="11">CECT 7297</strain>
    </source>
</reference>
<sequence length="362" mass="40720">MSARKYCPTCDHAPLKVHDFHGEEVDVCRRCQGVWFEKSNLDNIIAAKCDQVEEADYTDNLGSHQRPARCDCPDCGKRLQVFHLLEDYHLDLKVCVACAGAWAPGETVSRVANSSAIKLALEDMNQSTSWKTWVFEFFLRMPVEYNMRPRRLPWVTYALILINTLIFLGYFFDERLTWLAIDHFAAMPAEIQSGQSLWTLVTATFLHGGWLHLAGNMYFLWMTGDNLEDALGHWRFLGLYLLCGILAGLVSVLANLGGTIPSVGASGAIAGLFGMYLLWFPNASLTFMFFFWQKKLAPAWYFALWLGLNFLGMLLGEQGVDYWAHIGGFVAGLAIGAALRGRVWRSNPLLAHLAGPEVQVRR</sequence>
<evidence type="ECO:0000256" key="7">
    <source>
        <dbReference type="SAM" id="Phobius"/>
    </source>
</evidence>
<dbReference type="RefSeq" id="WP_379887053.1">
    <property type="nucleotide sequence ID" value="NZ_JBHSDI010000013.1"/>
</dbReference>
<dbReference type="EC" id="3.4.21.105" evidence="10"/>
<evidence type="ECO:0000259" key="8">
    <source>
        <dbReference type="Pfam" id="PF01694"/>
    </source>
</evidence>
<keyword evidence="6 7" id="KW-0472">Membrane</keyword>
<dbReference type="SUPFAM" id="SSF144091">
    <property type="entry name" value="Rhomboid-like"/>
    <property type="match status" value="1"/>
</dbReference>
<evidence type="ECO:0000259" key="9">
    <source>
        <dbReference type="Pfam" id="PF13453"/>
    </source>
</evidence>
<dbReference type="PANTHER" id="PTHR43731">
    <property type="entry name" value="RHOMBOID PROTEASE"/>
    <property type="match status" value="1"/>
</dbReference>
<evidence type="ECO:0000256" key="3">
    <source>
        <dbReference type="ARBA" id="ARBA00022692"/>
    </source>
</evidence>
<dbReference type="Gene3D" id="1.20.1540.10">
    <property type="entry name" value="Rhomboid-like"/>
    <property type="match status" value="1"/>
</dbReference>
<dbReference type="InterPro" id="IPR022764">
    <property type="entry name" value="Peptidase_S54_rhomboid_dom"/>
</dbReference>
<evidence type="ECO:0000256" key="5">
    <source>
        <dbReference type="ARBA" id="ARBA00022989"/>
    </source>
</evidence>
<comment type="caution">
    <text evidence="10">The sequence shown here is derived from an EMBL/GenBank/DDBJ whole genome shotgun (WGS) entry which is preliminary data.</text>
</comment>
<dbReference type="Pfam" id="PF01694">
    <property type="entry name" value="Rhomboid"/>
    <property type="match status" value="1"/>
</dbReference>
<evidence type="ECO:0000313" key="11">
    <source>
        <dbReference type="Proteomes" id="UP001595798"/>
    </source>
</evidence>
<evidence type="ECO:0000256" key="2">
    <source>
        <dbReference type="ARBA" id="ARBA00009045"/>
    </source>
</evidence>
<dbReference type="Pfam" id="PF13453">
    <property type="entry name" value="Zn_ribbon_TFIIB"/>
    <property type="match status" value="1"/>
</dbReference>
<feature type="transmembrane region" description="Helical" evidence="7">
    <location>
        <begin position="197"/>
        <end position="221"/>
    </location>
</feature>
<dbReference type="Proteomes" id="UP001595798">
    <property type="component" value="Unassembled WGS sequence"/>
</dbReference>
<evidence type="ECO:0000256" key="6">
    <source>
        <dbReference type="ARBA" id="ARBA00023136"/>
    </source>
</evidence>
<keyword evidence="10" id="KW-0645">Protease</keyword>
<feature type="transmembrane region" description="Helical" evidence="7">
    <location>
        <begin position="154"/>
        <end position="172"/>
    </location>
</feature>
<dbReference type="GO" id="GO:0008233">
    <property type="term" value="F:peptidase activity"/>
    <property type="evidence" value="ECO:0007669"/>
    <property type="project" value="UniProtKB-KW"/>
</dbReference>
<dbReference type="PANTHER" id="PTHR43731:SF14">
    <property type="entry name" value="PRESENILIN-ASSOCIATED RHOMBOID-LIKE PROTEIN, MITOCHONDRIAL"/>
    <property type="match status" value="1"/>
</dbReference>
<evidence type="ECO:0000313" key="10">
    <source>
        <dbReference type="EMBL" id="MFC4259479.1"/>
    </source>
</evidence>
<feature type="transmembrane region" description="Helical" evidence="7">
    <location>
        <begin position="233"/>
        <end position="256"/>
    </location>
</feature>
<dbReference type="GO" id="GO:0006508">
    <property type="term" value="P:proteolysis"/>
    <property type="evidence" value="ECO:0007669"/>
    <property type="project" value="UniProtKB-KW"/>
</dbReference>
<keyword evidence="5 7" id="KW-1133">Transmembrane helix</keyword>
<comment type="similarity">
    <text evidence="2">Belongs to the peptidase S54 family.</text>
</comment>
<organism evidence="10 11">
    <name type="scientific">Marinobacter lacisalsi</name>
    <dbReference type="NCBI Taxonomy" id="475979"/>
    <lineage>
        <taxon>Bacteria</taxon>
        <taxon>Pseudomonadati</taxon>
        <taxon>Pseudomonadota</taxon>
        <taxon>Gammaproteobacteria</taxon>
        <taxon>Pseudomonadales</taxon>
        <taxon>Marinobacteraceae</taxon>
        <taxon>Marinobacter</taxon>
    </lineage>
</organism>
<dbReference type="InterPro" id="IPR035952">
    <property type="entry name" value="Rhomboid-like_sf"/>
</dbReference>
<evidence type="ECO:0000256" key="1">
    <source>
        <dbReference type="ARBA" id="ARBA00004141"/>
    </source>
</evidence>
<gene>
    <name evidence="10" type="ORF">ACFOZ5_10615</name>
</gene>
<keyword evidence="4 10" id="KW-0378">Hydrolase</keyword>
<feature type="transmembrane region" description="Helical" evidence="7">
    <location>
        <begin position="268"/>
        <end position="292"/>
    </location>
</feature>
<keyword evidence="3 7" id="KW-0812">Transmembrane</keyword>
<accession>A0ABV8QHJ9</accession>
<proteinExistence type="inferred from homology"/>
<feature type="domain" description="Peptidase S54 rhomboid" evidence="8">
    <location>
        <begin position="196"/>
        <end position="340"/>
    </location>
</feature>
<feature type="domain" description="Transcription factor zinc-finger" evidence="9">
    <location>
        <begin position="7"/>
        <end position="46"/>
    </location>
</feature>
<feature type="transmembrane region" description="Helical" evidence="7">
    <location>
        <begin position="299"/>
        <end position="316"/>
    </location>
</feature>
<dbReference type="InterPro" id="IPR027392">
    <property type="entry name" value="TF_Znf"/>
</dbReference>
<keyword evidence="11" id="KW-1185">Reference proteome</keyword>
<comment type="subcellular location">
    <subcellularLocation>
        <location evidence="1">Membrane</location>
        <topology evidence="1">Multi-pass membrane protein</topology>
    </subcellularLocation>
</comment>
<name>A0ABV8QHJ9_9GAMM</name>
<evidence type="ECO:0000256" key="4">
    <source>
        <dbReference type="ARBA" id="ARBA00022801"/>
    </source>
</evidence>